<sequence>MNVPNIALTLGTQLRRNLKPLATVATPATALRGGVLRRCHLIKEVATGGNTNPLLNISRLYLPLRGASLLPVKNQRQQNLVGDYAGKPRNPVLLPLLPLLPVFLKSDAQMYACYSGGATQ</sequence>
<gene>
    <name evidence="1" type="ORF">SOP97_17780</name>
</gene>
<name>A0ABU5PD89_9PSED</name>
<evidence type="ECO:0000313" key="1">
    <source>
        <dbReference type="EMBL" id="MEA1607651.1"/>
    </source>
</evidence>
<dbReference type="Proteomes" id="UP001292571">
    <property type="component" value="Unassembled WGS sequence"/>
</dbReference>
<comment type="caution">
    <text evidence="1">The sequence shown here is derived from an EMBL/GenBank/DDBJ whole genome shotgun (WGS) entry which is preliminary data.</text>
</comment>
<reference evidence="1 2" key="1">
    <citation type="submission" date="2023-12" db="EMBL/GenBank/DDBJ databases">
        <title>Pseudomonas sp. T5W1.</title>
        <authorList>
            <person name="Maltman C."/>
        </authorList>
    </citation>
    <scope>NUCLEOTIDE SEQUENCE [LARGE SCALE GENOMIC DNA]</scope>
    <source>
        <strain evidence="1 2">T5W1</strain>
    </source>
</reference>
<keyword evidence="2" id="KW-1185">Reference proteome</keyword>
<organism evidence="1 2">
    <name type="scientific">Pseudomonas spirodelae</name>
    <dbReference type="NCBI Taxonomy" id="3101751"/>
    <lineage>
        <taxon>Bacteria</taxon>
        <taxon>Pseudomonadati</taxon>
        <taxon>Pseudomonadota</taxon>
        <taxon>Gammaproteobacteria</taxon>
        <taxon>Pseudomonadales</taxon>
        <taxon>Pseudomonadaceae</taxon>
        <taxon>Pseudomonas</taxon>
    </lineage>
</organism>
<accession>A0ABU5PD89</accession>
<protein>
    <submittedName>
        <fullName evidence="1">Uncharacterized protein</fullName>
    </submittedName>
</protein>
<proteinExistence type="predicted"/>
<dbReference type="EMBL" id="JAYEET010000053">
    <property type="protein sequence ID" value="MEA1607651.1"/>
    <property type="molecule type" value="Genomic_DNA"/>
</dbReference>
<evidence type="ECO:0000313" key="2">
    <source>
        <dbReference type="Proteomes" id="UP001292571"/>
    </source>
</evidence>
<dbReference type="RefSeq" id="WP_322950342.1">
    <property type="nucleotide sequence ID" value="NZ_JAYEET010000053.1"/>
</dbReference>